<dbReference type="Proteomes" id="UP000215914">
    <property type="component" value="Unassembled WGS sequence"/>
</dbReference>
<reference evidence="1" key="1">
    <citation type="journal article" date="2017" name="Nature">
        <title>The sunflower genome provides insights into oil metabolism, flowering and Asterid evolution.</title>
        <authorList>
            <person name="Badouin H."/>
            <person name="Gouzy J."/>
            <person name="Grassa C.J."/>
            <person name="Murat F."/>
            <person name="Staton S.E."/>
            <person name="Cottret L."/>
            <person name="Lelandais-Briere C."/>
            <person name="Owens G.L."/>
            <person name="Carrere S."/>
            <person name="Mayjonade B."/>
            <person name="Legrand L."/>
            <person name="Gill N."/>
            <person name="Kane N.C."/>
            <person name="Bowers J.E."/>
            <person name="Hubner S."/>
            <person name="Bellec A."/>
            <person name="Berard A."/>
            <person name="Berges H."/>
            <person name="Blanchet N."/>
            <person name="Boniface M.C."/>
            <person name="Brunel D."/>
            <person name="Catrice O."/>
            <person name="Chaidir N."/>
            <person name="Claudel C."/>
            <person name="Donnadieu C."/>
            <person name="Faraut T."/>
            <person name="Fievet G."/>
            <person name="Helmstetter N."/>
            <person name="King M."/>
            <person name="Knapp S.J."/>
            <person name="Lai Z."/>
            <person name="Le Paslier M.C."/>
            <person name="Lippi Y."/>
            <person name="Lorenzon L."/>
            <person name="Mandel J.R."/>
            <person name="Marage G."/>
            <person name="Marchand G."/>
            <person name="Marquand E."/>
            <person name="Bret-Mestries E."/>
            <person name="Morien E."/>
            <person name="Nambeesan S."/>
            <person name="Nguyen T."/>
            <person name="Pegot-Espagnet P."/>
            <person name="Pouilly N."/>
            <person name="Raftis F."/>
            <person name="Sallet E."/>
            <person name="Schiex T."/>
            <person name="Thomas J."/>
            <person name="Vandecasteele C."/>
            <person name="Vares D."/>
            <person name="Vear F."/>
            <person name="Vautrin S."/>
            <person name="Crespi M."/>
            <person name="Mangin B."/>
            <person name="Burke J.M."/>
            <person name="Salse J."/>
            <person name="Munos S."/>
            <person name="Vincourt P."/>
            <person name="Rieseberg L.H."/>
            <person name="Langlade N.B."/>
        </authorList>
    </citation>
    <scope>NUCLEOTIDE SEQUENCE</scope>
    <source>
        <tissue evidence="1">Leaves</tissue>
    </source>
</reference>
<dbReference type="EMBL" id="MNCJ02000324">
    <property type="protein sequence ID" value="KAF5791505.1"/>
    <property type="molecule type" value="Genomic_DNA"/>
</dbReference>
<protein>
    <submittedName>
        <fullName evidence="1">Uncharacterized protein</fullName>
    </submittedName>
</protein>
<comment type="caution">
    <text evidence="1">The sequence shown here is derived from an EMBL/GenBank/DDBJ whole genome shotgun (WGS) entry which is preliminary data.</text>
</comment>
<organism evidence="1 2">
    <name type="scientific">Helianthus annuus</name>
    <name type="common">Common sunflower</name>
    <dbReference type="NCBI Taxonomy" id="4232"/>
    <lineage>
        <taxon>Eukaryota</taxon>
        <taxon>Viridiplantae</taxon>
        <taxon>Streptophyta</taxon>
        <taxon>Embryophyta</taxon>
        <taxon>Tracheophyta</taxon>
        <taxon>Spermatophyta</taxon>
        <taxon>Magnoliopsida</taxon>
        <taxon>eudicotyledons</taxon>
        <taxon>Gunneridae</taxon>
        <taxon>Pentapetalae</taxon>
        <taxon>asterids</taxon>
        <taxon>campanulids</taxon>
        <taxon>Asterales</taxon>
        <taxon>Asteraceae</taxon>
        <taxon>Asteroideae</taxon>
        <taxon>Heliantheae alliance</taxon>
        <taxon>Heliantheae</taxon>
        <taxon>Helianthus</taxon>
    </lineage>
</organism>
<accession>A0A9K3I7F4</accession>
<proteinExistence type="predicted"/>
<dbReference type="AlphaFoldDB" id="A0A9K3I7F4"/>
<name>A0A9K3I7F4_HELAN</name>
<evidence type="ECO:0000313" key="2">
    <source>
        <dbReference type="Proteomes" id="UP000215914"/>
    </source>
</evidence>
<gene>
    <name evidence="1" type="ORF">HanXRQr2_Chr09g0395551</name>
</gene>
<reference evidence="1" key="2">
    <citation type="submission" date="2020-06" db="EMBL/GenBank/DDBJ databases">
        <title>Helianthus annuus Genome sequencing and assembly Release 2.</title>
        <authorList>
            <person name="Gouzy J."/>
            <person name="Langlade N."/>
            <person name="Munos S."/>
        </authorList>
    </citation>
    <scope>NUCLEOTIDE SEQUENCE</scope>
    <source>
        <tissue evidence="1">Leaves</tissue>
    </source>
</reference>
<evidence type="ECO:0000313" key="1">
    <source>
        <dbReference type="EMBL" id="KAF5791505.1"/>
    </source>
</evidence>
<keyword evidence="2" id="KW-1185">Reference proteome</keyword>
<sequence>MVHRSAKYVVQPVLVPEVWIFVIDLQVEQPVHRAVHILRSMNPEILHTMKSGFHQEVRSNLSGSRVVLPV</sequence>
<dbReference type="Gramene" id="mRNA:HanXRQr2_Chr09g0395551">
    <property type="protein sequence ID" value="CDS:HanXRQr2_Chr09g0395551.1"/>
    <property type="gene ID" value="HanXRQr2_Chr09g0395551"/>
</dbReference>